<feature type="compositionally biased region" description="Basic residues" evidence="1">
    <location>
        <begin position="944"/>
        <end position="954"/>
    </location>
</feature>
<gene>
    <name evidence="4" type="ORF">SAMN05444955_1149</name>
</gene>
<dbReference type="InterPro" id="IPR029062">
    <property type="entry name" value="Class_I_gatase-like"/>
</dbReference>
<dbReference type="Proteomes" id="UP000199695">
    <property type="component" value="Unassembled WGS sequence"/>
</dbReference>
<keyword evidence="2" id="KW-0812">Transmembrane</keyword>
<feature type="domain" description="VWFA" evidence="3">
    <location>
        <begin position="407"/>
        <end position="571"/>
    </location>
</feature>
<proteinExistence type="predicted"/>
<evidence type="ECO:0000259" key="3">
    <source>
        <dbReference type="PROSITE" id="PS50234"/>
    </source>
</evidence>
<feature type="transmembrane region" description="Helical" evidence="2">
    <location>
        <begin position="37"/>
        <end position="55"/>
    </location>
</feature>
<feature type="region of interest" description="Disordered" evidence="1">
    <location>
        <begin position="874"/>
        <end position="954"/>
    </location>
</feature>
<dbReference type="STRING" id="1173111.SAMN05444955_1149"/>
<evidence type="ECO:0000256" key="2">
    <source>
        <dbReference type="SAM" id="Phobius"/>
    </source>
</evidence>
<dbReference type="Pfam" id="PF13519">
    <property type="entry name" value="VWA_2"/>
    <property type="match status" value="1"/>
</dbReference>
<dbReference type="PANTHER" id="PTHR37947:SF2">
    <property type="entry name" value="VON WILLEBRAND FACTOR TYPE A"/>
    <property type="match status" value="1"/>
</dbReference>
<protein>
    <submittedName>
        <fullName evidence="4">Putative glutamine amidotransferase</fullName>
    </submittedName>
</protein>
<dbReference type="GO" id="GO:0016740">
    <property type="term" value="F:transferase activity"/>
    <property type="evidence" value="ECO:0007669"/>
    <property type="project" value="UniProtKB-KW"/>
</dbReference>
<organism evidence="4 5">
    <name type="scientific">Lihuaxuella thermophila</name>
    <dbReference type="NCBI Taxonomy" id="1173111"/>
    <lineage>
        <taxon>Bacteria</taxon>
        <taxon>Bacillati</taxon>
        <taxon>Bacillota</taxon>
        <taxon>Bacilli</taxon>
        <taxon>Bacillales</taxon>
        <taxon>Thermoactinomycetaceae</taxon>
        <taxon>Lihuaxuella</taxon>
    </lineage>
</organism>
<dbReference type="Gene3D" id="3.40.50.410">
    <property type="entry name" value="von Willebrand factor, type A domain"/>
    <property type="match status" value="1"/>
</dbReference>
<dbReference type="EMBL" id="FOCQ01000014">
    <property type="protein sequence ID" value="SEN54958.1"/>
    <property type="molecule type" value="Genomic_DNA"/>
</dbReference>
<dbReference type="PROSITE" id="PS50234">
    <property type="entry name" value="VWFA"/>
    <property type="match status" value="2"/>
</dbReference>
<reference evidence="4 5" key="1">
    <citation type="submission" date="2016-10" db="EMBL/GenBank/DDBJ databases">
        <authorList>
            <person name="de Groot N.N."/>
        </authorList>
    </citation>
    <scope>NUCLEOTIDE SEQUENCE [LARGE SCALE GENOMIC DNA]</scope>
    <source>
        <strain evidence="4 5">DSM 46701</strain>
    </source>
</reference>
<keyword evidence="2" id="KW-1133">Transmembrane helix</keyword>
<dbReference type="OrthoDB" id="9781333at2"/>
<feature type="transmembrane region" description="Helical" evidence="2">
    <location>
        <begin position="6"/>
        <end position="25"/>
    </location>
</feature>
<dbReference type="Gene3D" id="3.40.50.880">
    <property type="match status" value="2"/>
</dbReference>
<dbReference type="AlphaFoldDB" id="A0A1H8HHG4"/>
<name>A0A1H8HHG4_9BACL</name>
<sequence length="954" mass="104780">MAISWANPWMLLLLLPIVWGMWIWWKREERFEPVKKRLIFGSRILIFVLLVFSLARTHLLFPVHHQSVVFVVDRSASVQNQEQVQNLLRQAVAGKNPDDQVAVISVGAESMVEQMLTTAREVAPMSAAVNRNATDLADGLRLAGGLMPAEAKGRVVLITDGKETQGSAEAEARALRERGIRVDVIALRQKGGPEVWVTDLQVPRRMYANEQAALKVNVNATADTGAVLRLYEGNRLLSEQRVRVHQGENVYSFSSAAQQTGFLRYRAEIQPERDTLPNNNQAYGFSQVKGKPVVLVVEGQEGEADNLISALTATGMEVERMTPAALPWSLEDYKRFSSIVLVNMPAYLVPEAKMDAIRMAVRDLGVGLVMSGGENGYGLGGWFQTPIEEALPVHMDIRDKKRMPSLGLMLVIDKSGSMSGEKINLAKEAAIRATEMLSPQDQLGVLAFDDGNDWIFKPQPVKNRREMQGAIGGIPADGGTNIFPALADAYEEIRKLKVKRKHIILLTDGQSPGGQYQELTEKMSKEGITLSTVAVGADADQGLLEALAQWGKGRYYLADQADSIPTIFSKETAMATRSYIVDAPFVPKWTGGSDWFASVKKVPPLAAYVATTPKQTAETVLASPYPDPVLARWQYGLGRAVAWTSDLNGKWSRAWVEWERFSSFWNQVVSWTFPQFETSGLHVDSRLEGNTVHLEAKGSPDAFASVDQLEMTVIDDQLKNQKVILQATAPGQFTGSFPAGRPGTYLLQASAKGKSGQRALGTYGVAVPYSPEYGLLTEGTGLIRRMADAGGGAVLTTLSHAFADNLDSKWGRQDLSLWLLFIAALLWPVDIAVRRISVSREDWDLLKKGLNLSRSSSLSAYTERLGNLQQKTREVVQQRTGQKVDPAKLSKALKKAHPENTVRSSRLSETPADKRASSASPGGETAGSKPSSASDETHLSRLLAAKRKREQHLR</sequence>
<dbReference type="SUPFAM" id="SSF53300">
    <property type="entry name" value="vWA-like"/>
    <property type="match status" value="2"/>
</dbReference>
<dbReference type="SUPFAM" id="SSF52317">
    <property type="entry name" value="Class I glutamine amidotransferase-like"/>
    <property type="match status" value="1"/>
</dbReference>
<dbReference type="CDD" id="cd00198">
    <property type="entry name" value="vWFA"/>
    <property type="match status" value="1"/>
</dbReference>
<dbReference type="InterPro" id="IPR036465">
    <property type="entry name" value="vWFA_dom_sf"/>
</dbReference>
<evidence type="ECO:0000313" key="4">
    <source>
        <dbReference type="EMBL" id="SEN54958.1"/>
    </source>
</evidence>
<dbReference type="InterPro" id="IPR002035">
    <property type="entry name" value="VWF_A"/>
</dbReference>
<keyword evidence="5" id="KW-1185">Reference proteome</keyword>
<keyword evidence="2" id="KW-0472">Membrane</keyword>
<dbReference type="PANTHER" id="PTHR37947">
    <property type="entry name" value="BLL2462 PROTEIN"/>
    <property type="match status" value="1"/>
</dbReference>
<keyword evidence="4" id="KW-0315">Glutamine amidotransferase</keyword>
<feature type="domain" description="VWFA" evidence="3">
    <location>
        <begin position="67"/>
        <end position="187"/>
    </location>
</feature>
<evidence type="ECO:0000313" key="5">
    <source>
        <dbReference type="Proteomes" id="UP000199695"/>
    </source>
</evidence>
<dbReference type="SMART" id="SM00327">
    <property type="entry name" value="VWA"/>
    <property type="match status" value="2"/>
</dbReference>
<keyword evidence="4" id="KW-0808">Transferase</keyword>
<dbReference type="RefSeq" id="WP_089970929.1">
    <property type="nucleotide sequence ID" value="NZ_FOCQ01000014.1"/>
</dbReference>
<accession>A0A1H8HHG4</accession>
<dbReference type="Pfam" id="PF00092">
    <property type="entry name" value="VWA"/>
    <property type="match status" value="1"/>
</dbReference>
<evidence type="ECO:0000256" key="1">
    <source>
        <dbReference type="SAM" id="MobiDB-lite"/>
    </source>
</evidence>